<dbReference type="AlphaFoldDB" id="A0A914XL72"/>
<accession>A0A914XL72</accession>
<keyword evidence="2" id="KW-1185">Reference proteome</keyword>
<evidence type="ECO:0000256" key="1">
    <source>
        <dbReference type="SAM" id="SignalP"/>
    </source>
</evidence>
<protein>
    <submittedName>
        <fullName evidence="3">WAP domain-containing protein</fullName>
    </submittedName>
</protein>
<dbReference type="WBParaSite" id="PSAMB.scaffold862size40048.g9249.t1">
    <property type="protein sequence ID" value="PSAMB.scaffold862size40048.g9249.t1"/>
    <property type="gene ID" value="PSAMB.scaffold862size40048.g9249"/>
</dbReference>
<dbReference type="SMART" id="SM00289">
    <property type="entry name" value="WR1"/>
    <property type="match status" value="2"/>
</dbReference>
<dbReference type="InterPro" id="IPR006150">
    <property type="entry name" value="Cys_repeat_1"/>
</dbReference>
<proteinExistence type="predicted"/>
<feature type="chain" id="PRO_5036930385" evidence="1">
    <location>
        <begin position="22"/>
        <end position="143"/>
    </location>
</feature>
<feature type="signal peptide" evidence="1">
    <location>
        <begin position="1"/>
        <end position="21"/>
    </location>
</feature>
<evidence type="ECO:0000313" key="3">
    <source>
        <dbReference type="WBParaSite" id="PSAMB.scaffold862size40048.g9249.t1"/>
    </source>
</evidence>
<evidence type="ECO:0000313" key="2">
    <source>
        <dbReference type="Proteomes" id="UP000887566"/>
    </source>
</evidence>
<keyword evidence="1" id="KW-0732">Signal</keyword>
<reference evidence="3" key="1">
    <citation type="submission" date="2022-11" db="UniProtKB">
        <authorList>
            <consortium name="WormBaseParasite"/>
        </authorList>
    </citation>
    <scope>IDENTIFICATION</scope>
</reference>
<name>A0A914XL72_9BILA</name>
<sequence length="143" mass="14722">MIAFSSSLLVIALIATQNVLGQQQAMMGGGGSRQYCRPNDIVVSYCSYNGICPVGAYCTSAGYCCAYNTVTNPPPTTACPAGRAELGPCLNSGCQSGAQCYNNRCCSFCPVSFSNIGPCVSGGRCPPPATCQNGMCCLANNGR</sequence>
<organism evidence="2 3">
    <name type="scientific">Plectus sambesii</name>
    <dbReference type="NCBI Taxonomy" id="2011161"/>
    <lineage>
        <taxon>Eukaryota</taxon>
        <taxon>Metazoa</taxon>
        <taxon>Ecdysozoa</taxon>
        <taxon>Nematoda</taxon>
        <taxon>Chromadorea</taxon>
        <taxon>Plectida</taxon>
        <taxon>Plectina</taxon>
        <taxon>Plectoidea</taxon>
        <taxon>Plectidae</taxon>
        <taxon>Plectus</taxon>
    </lineage>
</organism>
<dbReference type="Proteomes" id="UP000887566">
    <property type="component" value="Unplaced"/>
</dbReference>